<feature type="transmembrane region" description="Helical" evidence="8">
    <location>
        <begin position="248"/>
        <end position="272"/>
    </location>
</feature>
<dbReference type="InterPro" id="IPR013106">
    <property type="entry name" value="Ig_V-set"/>
</dbReference>
<dbReference type="GeneTree" id="ENSGT00950000182968"/>
<evidence type="ECO:0000256" key="3">
    <source>
        <dbReference type="ARBA" id="ARBA00022729"/>
    </source>
</evidence>
<evidence type="ECO:0000313" key="10">
    <source>
        <dbReference type="Ensembl" id="ENSKMAP00000023368.1"/>
    </source>
</evidence>
<evidence type="ECO:0000259" key="9">
    <source>
        <dbReference type="PROSITE" id="PS50835"/>
    </source>
</evidence>
<keyword evidence="7" id="KW-0325">Glycoprotein</keyword>
<dbReference type="Pfam" id="PF07686">
    <property type="entry name" value="V-set"/>
    <property type="match status" value="1"/>
</dbReference>
<keyword evidence="8" id="KW-0812">Transmembrane</keyword>
<proteinExistence type="predicted"/>
<evidence type="ECO:0000256" key="4">
    <source>
        <dbReference type="ARBA" id="ARBA00022859"/>
    </source>
</evidence>
<name>A0A3Q3B1K1_KRYMA</name>
<dbReference type="SUPFAM" id="SSF48726">
    <property type="entry name" value="Immunoglobulin"/>
    <property type="match status" value="1"/>
</dbReference>
<evidence type="ECO:0000313" key="11">
    <source>
        <dbReference type="Proteomes" id="UP000264800"/>
    </source>
</evidence>
<keyword evidence="8" id="KW-1133">Transmembrane helix</keyword>
<dbReference type="PANTHER" id="PTHR19433">
    <property type="entry name" value="T-CELL RECEPTOR ALPHA CHAIN V REGION-RELATED"/>
    <property type="match status" value="1"/>
</dbReference>
<keyword evidence="11" id="KW-1185">Reference proteome</keyword>
<dbReference type="InterPro" id="IPR007110">
    <property type="entry name" value="Ig-like_dom"/>
</dbReference>
<dbReference type="GO" id="GO:0002376">
    <property type="term" value="P:immune system process"/>
    <property type="evidence" value="ECO:0007669"/>
    <property type="project" value="UniProtKB-KW"/>
</dbReference>
<dbReference type="InterPro" id="IPR052051">
    <property type="entry name" value="TCR_complex_component"/>
</dbReference>
<dbReference type="PANTHER" id="PTHR19433:SF127">
    <property type="entry name" value="NITR9"/>
    <property type="match status" value="1"/>
</dbReference>
<dbReference type="STRING" id="37003.ENSKMAP00000023368"/>
<keyword evidence="6" id="KW-1015">Disulfide bond</keyword>
<dbReference type="Gene3D" id="2.60.40.10">
    <property type="entry name" value="Immunoglobulins"/>
    <property type="match status" value="2"/>
</dbReference>
<dbReference type="InterPro" id="IPR013783">
    <property type="entry name" value="Ig-like_fold"/>
</dbReference>
<evidence type="ECO:0000256" key="5">
    <source>
        <dbReference type="ARBA" id="ARBA00023136"/>
    </source>
</evidence>
<evidence type="ECO:0000256" key="6">
    <source>
        <dbReference type="ARBA" id="ARBA00023157"/>
    </source>
</evidence>
<keyword evidence="5 8" id="KW-0472">Membrane</keyword>
<dbReference type="Proteomes" id="UP000264800">
    <property type="component" value="Unplaced"/>
</dbReference>
<dbReference type="SMART" id="SM00409">
    <property type="entry name" value="IG"/>
    <property type="match status" value="1"/>
</dbReference>
<dbReference type="PROSITE" id="PS50835">
    <property type="entry name" value="IG_LIKE"/>
    <property type="match status" value="1"/>
</dbReference>
<organism evidence="10 11">
    <name type="scientific">Kryptolebias marmoratus</name>
    <name type="common">Mangrove killifish</name>
    <name type="synonym">Rivulus marmoratus</name>
    <dbReference type="NCBI Taxonomy" id="37003"/>
    <lineage>
        <taxon>Eukaryota</taxon>
        <taxon>Metazoa</taxon>
        <taxon>Chordata</taxon>
        <taxon>Craniata</taxon>
        <taxon>Vertebrata</taxon>
        <taxon>Euteleostomi</taxon>
        <taxon>Actinopterygii</taxon>
        <taxon>Neopterygii</taxon>
        <taxon>Teleostei</taxon>
        <taxon>Neoteleostei</taxon>
        <taxon>Acanthomorphata</taxon>
        <taxon>Ovalentaria</taxon>
        <taxon>Atherinomorphae</taxon>
        <taxon>Cyprinodontiformes</taxon>
        <taxon>Rivulidae</taxon>
        <taxon>Kryptolebias</taxon>
    </lineage>
</organism>
<accession>A0A3Q3B1K1</accession>
<dbReference type="Ensembl" id="ENSKMAT00000023667.1">
    <property type="protein sequence ID" value="ENSKMAP00000023368.1"/>
    <property type="gene ID" value="ENSKMAG00000017315.1"/>
</dbReference>
<evidence type="ECO:0000256" key="1">
    <source>
        <dbReference type="ARBA" id="ARBA00004236"/>
    </source>
</evidence>
<reference evidence="10" key="2">
    <citation type="submission" date="2025-09" db="UniProtKB">
        <authorList>
            <consortium name="Ensembl"/>
        </authorList>
    </citation>
    <scope>IDENTIFICATION</scope>
</reference>
<dbReference type="InterPro" id="IPR003599">
    <property type="entry name" value="Ig_sub"/>
</dbReference>
<keyword evidence="2" id="KW-1003">Cell membrane</keyword>
<dbReference type="InterPro" id="IPR036179">
    <property type="entry name" value="Ig-like_dom_sf"/>
</dbReference>
<dbReference type="GO" id="GO:0005886">
    <property type="term" value="C:plasma membrane"/>
    <property type="evidence" value="ECO:0007669"/>
    <property type="project" value="UniProtKB-SubCell"/>
</dbReference>
<feature type="domain" description="Ig-like" evidence="9">
    <location>
        <begin position="6"/>
        <end position="117"/>
    </location>
</feature>
<reference evidence="10" key="1">
    <citation type="submission" date="2025-08" db="UniProtKB">
        <authorList>
            <consortium name="Ensembl"/>
        </authorList>
    </citation>
    <scope>IDENTIFICATION</scope>
</reference>
<dbReference type="AlphaFoldDB" id="A0A3Q3B1K1"/>
<evidence type="ECO:0000256" key="2">
    <source>
        <dbReference type="ARBA" id="ARBA00022475"/>
    </source>
</evidence>
<protein>
    <submittedName>
        <fullName evidence="10">Uncharacterized LOC108244256</fullName>
    </submittedName>
</protein>
<dbReference type="GO" id="GO:0009617">
    <property type="term" value="P:response to bacterium"/>
    <property type="evidence" value="ECO:0007669"/>
    <property type="project" value="TreeGrafter"/>
</dbReference>
<keyword evidence="4" id="KW-0391">Immunity</keyword>
<keyword evidence="3" id="KW-0732">Signal</keyword>
<evidence type="ECO:0000256" key="8">
    <source>
        <dbReference type="SAM" id="Phobius"/>
    </source>
</evidence>
<dbReference type="CDD" id="cd00099">
    <property type="entry name" value="IgV"/>
    <property type="match status" value="1"/>
</dbReference>
<sequence length="340" mass="38358">FTPPTPAGSQKTHTALTHMATLKQTLRLESVDVGKRVTLQCLCQDDVAVMFFWYKQILGKRPEQMCTFYKHQGNATFEDKFNHSRFSLDTGNQRNIKLKISDLKMSDSAIYYCVKSNIHEFEFCEGTWVTVKGSGLNIQTLVHESASEMFQSEGSMTLNCRVHASMCDAEHSVYRFKDGEESHPGLIYTQGGRNDQCGRNSNTHTDTCVYSLPTNVSGAGIHYCAVASCGNILFGNKTEQVFDAVPPVLIYLLSGALAFTTFLVVFLAFFVFKMSKRQSPQTGSGHVFYSTVIKHFIFYYQLHQDEENIQYAAVGNSNRRVSRRETDDTLSECFYSSVKQ</sequence>
<evidence type="ECO:0000256" key="7">
    <source>
        <dbReference type="ARBA" id="ARBA00023180"/>
    </source>
</evidence>
<dbReference type="SMART" id="SM00406">
    <property type="entry name" value="IGv"/>
    <property type="match status" value="1"/>
</dbReference>
<comment type="subcellular location">
    <subcellularLocation>
        <location evidence="1">Cell membrane</location>
    </subcellularLocation>
</comment>